<protein>
    <submittedName>
        <fullName evidence="4">Fic/DOC family protein</fullName>
    </submittedName>
</protein>
<gene>
    <name evidence="4" type="ORF">EV199_1550</name>
</gene>
<dbReference type="Gene3D" id="1.10.3290.10">
    <property type="entry name" value="Fido-like domain"/>
    <property type="match status" value="1"/>
</dbReference>
<dbReference type="PANTHER" id="PTHR13504:SF38">
    <property type="entry name" value="FIDO DOMAIN-CONTAINING PROTEIN"/>
    <property type="match status" value="1"/>
</dbReference>
<comment type="caution">
    <text evidence="4">The sequence shown here is derived from an EMBL/GenBank/DDBJ whole genome shotgun (WGS) entry which is preliminary data.</text>
</comment>
<dbReference type="RefSeq" id="WP_207234212.1">
    <property type="nucleotide sequence ID" value="NZ_CP042431.1"/>
</dbReference>
<evidence type="ECO:0000256" key="2">
    <source>
        <dbReference type="PIRSR" id="PIRSR640198-3"/>
    </source>
</evidence>
<dbReference type="InterPro" id="IPR003812">
    <property type="entry name" value="Fido"/>
</dbReference>
<dbReference type="PROSITE" id="PS51459">
    <property type="entry name" value="FIDO"/>
    <property type="match status" value="1"/>
</dbReference>
<dbReference type="InterPro" id="IPR040198">
    <property type="entry name" value="Fido_containing"/>
</dbReference>
<dbReference type="EMBL" id="SGXA01000001">
    <property type="protein sequence ID" value="RZS75678.1"/>
    <property type="molecule type" value="Genomic_DNA"/>
</dbReference>
<evidence type="ECO:0000313" key="4">
    <source>
        <dbReference type="EMBL" id="RZS75678.1"/>
    </source>
</evidence>
<organism evidence="4 5">
    <name type="scientific">Pseudobacter ginsenosidimutans</name>
    <dbReference type="NCBI Taxonomy" id="661488"/>
    <lineage>
        <taxon>Bacteria</taxon>
        <taxon>Pseudomonadati</taxon>
        <taxon>Bacteroidota</taxon>
        <taxon>Chitinophagia</taxon>
        <taxon>Chitinophagales</taxon>
        <taxon>Chitinophagaceae</taxon>
        <taxon>Pseudobacter</taxon>
    </lineage>
</organism>
<evidence type="ECO:0000256" key="1">
    <source>
        <dbReference type="PIRSR" id="PIRSR640198-2"/>
    </source>
</evidence>
<proteinExistence type="predicted"/>
<keyword evidence="1" id="KW-0067">ATP-binding</keyword>
<feature type="domain" description="Fido" evidence="3">
    <location>
        <begin position="227"/>
        <end position="364"/>
    </location>
</feature>
<name>A0A4Q7N3X7_9BACT</name>
<dbReference type="AlphaFoldDB" id="A0A4Q7N3X7"/>
<evidence type="ECO:0000259" key="3">
    <source>
        <dbReference type="PROSITE" id="PS51459"/>
    </source>
</evidence>
<keyword evidence="1" id="KW-0547">Nucleotide-binding</keyword>
<sequence length="465" mass="52844">MKPTYSQIEEELEKLKAVLRIFIDGASLETIGSASGLDLELRTLQRRLASLVSQGQARTTGIKRSTRYYPVFSEMIVAEDEVKYITTKDQSQVYLSVNSQQILASVSQPIAKRRAIGYDRKFLESYKPNFTGYLTKEEKEKLAKTGKTNSDNQPAGTYAREILNRLLIDLSWNSSRLEGNTYSLLDTERLIAFGEVAEHKSALEAQMIINHKEAIEFLVQSSPDIGFNRYTILNLHGLLSNNLLPNPAASGRLRTLGVSIGKSVFTPLAIPQLIEAMFNTILEKTIQIKDPFEQAFFLMVQLPYLQPFDDVNKRVSRLAANISLNRHNLSPLSFVDVPNDLYTQSMLAIYELNKVEPLKELFMWAYERSALRYAAIQQSLGDPDPFKLRYRNTIRTLIADVISQAASRTATGKMIEERARLLPLADRSQFVNVIETELLSLHEGNFARYFVSPAEFAKWRKAWKR</sequence>
<feature type="site" description="Important for autoinhibition of adenylyltransferase activity" evidence="2">
    <location>
        <position position="178"/>
    </location>
</feature>
<reference evidence="4 5" key="1">
    <citation type="submission" date="2019-02" db="EMBL/GenBank/DDBJ databases">
        <title>Genomic Encyclopedia of Type Strains, Phase IV (KMG-IV): sequencing the most valuable type-strain genomes for metagenomic binning, comparative biology and taxonomic classification.</title>
        <authorList>
            <person name="Goeker M."/>
        </authorList>
    </citation>
    <scope>NUCLEOTIDE SEQUENCE [LARGE SCALE GENOMIC DNA]</scope>
    <source>
        <strain evidence="4 5">DSM 18116</strain>
    </source>
</reference>
<dbReference type="GO" id="GO:0005524">
    <property type="term" value="F:ATP binding"/>
    <property type="evidence" value="ECO:0007669"/>
    <property type="project" value="UniProtKB-KW"/>
</dbReference>
<dbReference type="SUPFAM" id="SSF140931">
    <property type="entry name" value="Fic-like"/>
    <property type="match status" value="1"/>
</dbReference>
<evidence type="ECO:0000313" key="5">
    <source>
        <dbReference type="Proteomes" id="UP000293874"/>
    </source>
</evidence>
<dbReference type="PANTHER" id="PTHR13504">
    <property type="entry name" value="FIDO DOMAIN-CONTAINING PROTEIN DDB_G0283145"/>
    <property type="match status" value="1"/>
</dbReference>
<dbReference type="Proteomes" id="UP000293874">
    <property type="component" value="Unassembled WGS sequence"/>
</dbReference>
<accession>A0A4Q7N3X7</accession>
<dbReference type="InterPro" id="IPR036597">
    <property type="entry name" value="Fido-like_dom_sf"/>
</dbReference>
<dbReference type="Pfam" id="PF02661">
    <property type="entry name" value="Fic"/>
    <property type="match status" value="1"/>
</dbReference>
<feature type="binding site" evidence="1">
    <location>
        <begin position="310"/>
        <end position="317"/>
    </location>
    <ligand>
        <name>ATP</name>
        <dbReference type="ChEBI" id="CHEBI:30616"/>
    </ligand>
</feature>
<keyword evidence="5" id="KW-1185">Reference proteome</keyword>